<accession>A0ABV8NYD9</accession>
<dbReference type="SMART" id="SM00346">
    <property type="entry name" value="HTH_ICLR"/>
    <property type="match status" value="1"/>
</dbReference>
<feature type="domain" description="IclR-ED" evidence="6">
    <location>
        <begin position="94"/>
        <end position="278"/>
    </location>
</feature>
<organism evidence="7 8">
    <name type="scientific">Candidimonas humi</name>
    <dbReference type="NCBI Taxonomy" id="683355"/>
    <lineage>
        <taxon>Bacteria</taxon>
        <taxon>Pseudomonadati</taxon>
        <taxon>Pseudomonadota</taxon>
        <taxon>Betaproteobacteria</taxon>
        <taxon>Burkholderiales</taxon>
        <taxon>Alcaligenaceae</taxon>
        <taxon>Candidimonas</taxon>
    </lineage>
</organism>
<dbReference type="Pfam" id="PF01614">
    <property type="entry name" value="IclR_C"/>
    <property type="match status" value="1"/>
</dbReference>
<evidence type="ECO:0000313" key="7">
    <source>
        <dbReference type="EMBL" id="MFC4200517.1"/>
    </source>
</evidence>
<dbReference type="InterPro" id="IPR050707">
    <property type="entry name" value="HTH_MetabolicPath_Reg"/>
</dbReference>
<dbReference type="InterPro" id="IPR036388">
    <property type="entry name" value="WH-like_DNA-bd_sf"/>
</dbReference>
<dbReference type="PROSITE" id="PS51078">
    <property type="entry name" value="ICLR_ED"/>
    <property type="match status" value="1"/>
</dbReference>
<name>A0ABV8NYD9_9BURK</name>
<keyword evidence="8" id="KW-1185">Reference proteome</keyword>
<dbReference type="SUPFAM" id="SSF55781">
    <property type="entry name" value="GAF domain-like"/>
    <property type="match status" value="1"/>
</dbReference>
<dbReference type="InterPro" id="IPR014757">
    <property type="entry name" value="Tscrpt_reg_IclR_C"/>
</dbReference>
<feature type="region of interest" description="Disordered" evidence="4">
    <location>
        <begin position="1"/>
        <end position="20"/>
    </location>
</feature>
<comment type="caution">
    <text evidence="7">The sequence shown here is derived from an EMBL/GenBank/DDBJ whole genome shotgun (WGS) entry which is preliminary data.</text>
</comment>
<keyword evidence="3" id="KW-0804">Transcription</keyword>
<dbReference type="InterPro" id="IPR036390">
    <property type="entry name" value="WH_DNA-bd_sf"/>
</dbReference>
<reference evidence="8" key="1">
    <citation type="journal article" date="2019" name="Int. J. Syst. Evol. Microbiol.">
        <title>The Global Catalogue of Microorganisms (GCM) 10K type strain sequencing project: providing services to taxonomists for standard genome sequencing and annotation.</title>
        <authorList>
            <consortium name="The Broad Institute Genomics Platform"/>
            <consortium name="The Broad Institute Genome Sequencing Center for Infectious Disease"/>
            <person name="Wu L."/>
            <person name="Ma J."/>
        </authorList>
    </citation>
    <scope>NUCLEOTIDE SEQUENCE [LARGE SCALE GENOMIC DNA]</scope>
    <source>
        <strain evidence="8">LMG 24813</strain>
    </source>
</reference>
<dbReference type="InterPro" id="IPR029016">
    <property type="entry name" value="GAF-like_dom_sf"/>
</dbReference>
<evidence type="ECO:0000259" key="5">
    <source>
        <dbReference type="PROSITE" id="PS51077"/>
    </source>
</evidence>
<dbReference type="PANTHER" id="PTHR30136:SF34">
    <property type="entry name" value="TRANSCRIPTIONAL REGULATOR"/>
    <property type="match status" value="1"/>
</dbReference>
<gene>
    <name evidence="7" type="ORF">ACFOY1_06085</name>
</gene>
<dbReference type="InterPro" id="IPR005471">
    <property type="entry name" value="Tscrpt_reg_IclR_N"/>
</dbReference>
<dbReference type="Gene3D" id="3.30.450.40">
    <property type="match status" value="1"/>
</dbReference>
<keyword evidence="2" id="KW-0238">DNA-binding</keyword>
<evidence type="ECO:0000256" key="1">
    <source>
        <dbReference type="ARBA" id="ARBA00023015"/>
    </source>
</evidence>
<sequence length="301" mass="33246">MTRQSEMDQEGSGNETDEGRLEAARQSTLFNQSLEKGFAVIEAFGAEFPSMSLPEIAKATGITKSAAQRLAYTLEALGYLRKDPQTKRYSLAPKSLGFAYRYLLASPLVERANPYLLEVNRTIRETVNLSEPEGLEMVFTARFPSPIHSIVHMPIGRRLPMYCTASGRAYLSLLPDSHVRNIIEASDRVKYTPTTKTDVAKLIALIQEAREKGYAWSNQEYYRGDLNIAVALVDTAGNPVGAINISAAASRWTLDDLRKKGAPLLIEAARKISTSPPTPKALAPFHRGYGIVDSAIRNQNR</sequence>
<evidence type="ECO:0000256" key="2">
    <source>
        <dbReference type="ARBA" id="ARBA00023125"/>
    </source>
</evidence>
<evidence type="ECO:0000313" key="8">
    <source>
        <dbReference type="Proteomes" id="UP001595848"/>
    </source>
</evidence>
<dbReference type="EMBL" id="JBHSBV010000002">
    <property type="protein sequence ID" value="MFC4200517.1"/>
    <property type="molecule type" value="Genomic_DNA"/>
</dbReference>
<dbReference type="PANTHER" id="PTHR30136">
    <property type="entry name" value="HELIX-TURN-HELIX TRANSCRIPTIONAL REGULATOR, ICLR FAMILY"/>
    <property type="match status" value="1"/>
</dbReference>
<evidence type="ECO:0000256" key="3">
    <source>
        <dbReference type="ARBA" id="ARBA00023163"/>
    </source>
</evidence>
<dbReference type="SUPFAM" id="SSF46785">
    <property type="entry name" value="Winged helix' DNA-binding domain"/>
    <property type="match status" value="1"/>
</dbReference>
<feature type="domain" description="HTH iclR-type" evidence="5">
    <location>
        <begin position="31"/>
        <end position="93"/>
    </location>
</feature>
<dbReference type="PROSITE" id="PS51077">
    <property type="entry name" value="HTH_ICLR"/>
    <property type="match status" value="1"/>
</dbReference>
<dbReference type="RefSeq" id="WP_246600499.1">
    <property type="nucleotide sequence ID" value="NZ_JAHTBN010000003.1"/>
</dbReference>
<keyword evidence="1" id="KW-0805">Transcription regulation</keyword>
<evidence type="ECO:0000259" key="6">
    <source>
        <dbReference type="PROSITE" id="PS51078"/>
    </source>
</evidence>
<evidence type="ECO:0000256" key="4">
    <source>
        <dbReference type="SAM" id="MobiDB-lite"/>
    </source>
</evidence>
<dbReference type="Proteomes" id="UP001595848">
    <property type="component" value="Unassembled WGS sequence"/>
</dbReference>
<dbReference type="Pfam" id="PF09339">
    <property type="entry name" value="HTH_IclR"/>
    <property type="match status" value="1"/>
</dbReference>
<dbReference type="Gene3D" id="1.10.10.10">
    <property type="entry name" value="Winged helix-like DNA-binding domain superfamily/Winged helix DNA-binding domain"/>
    <property type="match status" value="1"/>
</dbReference>
<proteinExistence type="predicted"/>
<protein>
    <submittedName>
        <fullName evidence="7">IclR family transcriptional regulator</fullName>
    </submittedName>
</protein>